<keyword evidence="3" id="KW-0804">Transcription</keyword>
<protein>
    <submittedName>
        <fullName evidence="6">TetR/AcrR family transcriptional regulator</fullName>
    </submittedName>
</protein>
<dbReference type="SUPFAM" id="SSF46689">
    <property type="entry name" value="Homeodomain-like"/>
    <property type="match status" value="1"/>
</dbReference>
<dbReference type="GO" id="GO:0003700">
    <property type="term" value="F:DNA-binding transcription factor activity"/>
    <property type="evidence" value="ECO:0007669"/>
    <property type="project" value="TreeGrafter"/>
</dbReference>
<proteinExistence type="predicted"/>
<evidence type="ECO:0000256" key="1">
    <source>
        <dbReference type="ARBA" id="ARBA00023015"/>
    </source>
</evidence>
<dbReference type="PROSITE" id="PS50977">
    <property type="entry name" value="HTH_TETR_2"/>
    <property type="match status" value="1"/>
</dbReference>
<evidence type="ECO:0000256" key="2">
    <source>
        <dbReference type="ARBA" id="ARBA00023125"/>
    </source>
</evidence>
<evidence type="ECO:0000313" key="6">
    <source>
        <dbReference type="EMBL" id="TLS42158.1"/>
    </source>
</evidence>
<dbReference type="InterPro" id="IPR001647">
    <property type="entry name" value="HTH_TetR"/>
</dbReference>
<keyword evidence="7" id="KW-1185">Reference proteome</keyword>
<feature type="domain" description="HTH tetR-type" evidence="5">
    <location>
        <begin position="23"/>
        <end position="81"/>
    </location>
</feature>
<dbReference type="PANTHER" id="PTHR30055">
    <property type="entry name" value="HTH-TYPE TRANSCRIPTIONAL REGULATOR RUTR"/>
    <property type="match status" value="1"/>
</dbReference>
<name>A0A5R9FKS7_9ACTN</name>
<evidence type="ECO:0000256" key="4">
    <source>
        <dbReference type="PROSITE-ProRule" id="PRU00335"/>
    </source>
</evidence>
<evidence type="ECO:0000259" key="5">
    <source>
        <dbReference type="PROSITE" id="PS50977"/>
    </source>
</evidence>
<dbReference type="Gene3D" id="1.10.357.10">
    <property type="entry name" value="Tetracycline Repressor, domain 2"/>
    <property type="match status" value="1"/>
</dbReference>
<evidence type="ECO:0000313" key="7">
    <source>
        <dbReference type="Proteomes" id="UP000305906"/>
    </source>
</evidence>
<comment type="caution">
    <text evidence="6">The sequence shown here is derived from an EMBL/GenBank/DDBJ whole genome shotgun (WGS) entry which is preliminary data.</text>
</comment>
<dbReference type="AlphaFoldDB" id="A0A5R9FKS7"/>
<evidence type="ECO:0000256" key="3">
    <source>
        <dbReference type="ARBA" id="ARBA00023163"/>
    </source>
</evidence>
<dbReference type="InterPro" id="IPR004111">
    <property type="entry name" value="Repressor_TetR_C"/>
</dbReference>
<feature type="DNA-binding region" description="H-T-H motif" evidence="4">
    <location>
        <begin position="44"/>
        <end position="63"/>
    </location>
</feature>
<dbReference type="InterPro" id="IPR009057">
    <property type="entry name" value="Homeodomain-like_sf"/>
</dbReference>
<dbReference type="Pfam" id="PF00440">
    <property type="entry name" value="TetR_N"/>
    <property type="match status" value="1"/>
</dbReference>
<dbReference type="GO" id="GO:0045892">
    <property type="term" value="P:negative regulation of DNA-templated transcription"/>
    <property type="evidence" value="ECO:0007669"/>
    <property type="project" value="InterPro"/>
</dbReference>
<reference evidence="6 7" key="1">
    <citation type="submission" date="2019-05" db="EMBL/GenBank/DDBJ databases">
        <title>Streptomyces sp. NEAU-C151, a novel actinomycete isolated from soil.</title>
        <authorList>
            <person name="Han L."/>
            <person name="Jiang H."/>
        </authorList>
    </citation>
    <scope>NUCLEOTIDE SEQUENCE [LARGE SCALE GENOMIC DNA]</scope>
    <source>
        <strain evidence="6 7">NEAU-C151</strain>
    </source>
</reference>
<dbReference type="Pfam" id="PF02909">
    <property type="entry name" value="TetR_C_1"/>
    <property type="match status" value="1"/>
</dbReference>
<organism evidence="6 7">
    <name type="scientific">Streptomyces montanus</name>
    <dbReference type="NCBI Taxonomy" id="2580423"/>
    <lineage>
        <taxon>Bacteria</taxon>
        <taxon>Bacillati</taxon>
        <taxon>Actinomycetota</taxon>
        <taxon>Actinomycetes</taxon>
        <taxon>Kitasatosporales</taxon>
        <taxon>Streptomycetaceae</taxon>
        <taxon>Streptomyces</taxon>
    </lineage>
</organism>
<keyword evidence="1" id="KW-0805">Transcription regulation</keyword>
<dbReference type="EMBL" id="VBZC01000044">
    <property type="protein sequence ID" value="TLS42158.1"/>
    <property type="molecule type" value="Genomic_DNA"/>
</dbReference>
<dbReference type="InterPro" id="IPR036271">
    <property type="entry name" value="Tet_transcr_reg_TetR-rel_C_sf"/>
</dbReference>
<accession>A0A5R9FKS7</accession>
<sequence>MARDPSKIRRAREEIVGRPSTPLLSRDAIAMAALHLVDRTGGFTIAQVAAALGVRPSSLYNHLSSKDEIVEAMRSFVFREGGFEAGDSGTWDQTVRALLRRYRECFARHPRLIPLVTAYTVSSPEVMGMYEELAETLSAAGVQNGQLLDVITMCDSVVLGAALDLAAPAEVWAVDQARSPALIAAIQQAGSGRQRSDRAFDLALDILIAGIANLADEG</sequence>
<keyword evidence="2 4" id="KW-0238">DNA-binding</keyword>
<dbReference type="Proteomes" id="UP000305906">
    <property type="component" value="Unassembled WGS sequence"/>
</dbReference>
<dbReference type="SUPFAM" id="SSF48498">
    <property type="entry name" value="Tetracyclin repressor-like, C-terminal domain"/>
    <property type="match status" value="1"/>
</dbReference>
<gene>
    <name evidence="6" type="ORF">FE633_32060</name>
</gene>
<dbReference type="GO" id="GO:0000976">
    <property type="term" value="F:transcription cis-regulatory region binding"/>
    <property type="evidence" value="ECO:0007669"/>
    <property type="project" value="TreeGrafter"/>
</dbReference>
<dbReference type="InterPro" id="IPR050109">
    <property type="entry name" value="HTH-type_TetR-like_transc_reg"/>
</dbReference>
<dbReference type="PANTHER" id="PTHR30055:SF151">
    <property type="entry name" value="TRANSCRIPTIONAL REGULATORY PROTEIN"/>
    <property type="match status" value="1"/>
</dbReference>